<protein>
    <submittedName>
        <fullName evidence="3">Uncharacterized protein</fullName>
    </submittedName>
</protein>
<name>A0A9D5CDP9_9LILI</name>
<accession>A0A9D5CDP9</accession>
<feature type="domain" description="AIR9-like A9" evidence="2">
    <location>
        <begin position="374"/>
        <end position="453"/>
    </location>
</feature>
<reference evidence="3" key="1">
    <citation type="submission" date="2021-03" db="EMBL/GenBank/DDBJ databases">
        <authorList>
            <person name="Li Z."/>
            <person name="Yang C."/>
        </authorList>
    </citation>
    <scope>NUCLEOTIDE SEQUENCE</scope>
    <source>
        <strain evidence="3">Dzin_1.0</strain>
        <tissue evidence="3">Leaf</tissue>
    </source>
</reference>
<dbReference type="Proteomes" id="UP001085076">
    <property type="component" value="Miscellaneous, Linkage group lg05"/>
</dbReference>
<comment type="caution">
    <text evidence="3">The sequence shown here is derived from an EMBL/GenBank/DDBJ whole genome shotgun (WGS) entry which is preliminary data.</text>
</comment>
<dbReference type="PANTHER" id="PTHR31149:SF7">
    <property type="entry name" value="EXPRESSED PROTEIN"/>
    <property type="match status" value="1"/>
</dbReference>
<dbReference type="Pfam" id="PF23197">
    <property type="entry name" value="IG_AIR9"/>
    <property type="match status" value="1"/>
</dbReference>
<dbReference type="InterPro" id="IPR055474">
    <property type="entry name" value="DUF7046"/>
</dbReference>
<organism evidence="3 4">
    <name type="scientific">Dioscorea zingiberensis</name>
    <dbReference type="NCBI Taxonomy" id="325984"/>
    <lineage>
        <taxon>Eukaryota</taxon>
        <taxon>Viridiplantae</taxon>
        <taxon>Streptophyta</taxon>
        <taxon>Embryophyta</taxon>
        <taxon>Tracheophyta</taxon>
        <taxon>Spermatophyta</taxon>
        <taxon>Magnoliopsida</taxon>
        <taxon>Liliopsida</taxon>
        <taxon>Dioscoreales</taxon>
        <taxon>Dioscoreaceae</taxon>
        <taxon>Dioscorea</taxon>
    </lineage>
</organism>
<dbReference type="FunFam" id="2.60.40.2700:FF:000001">
    <property type="entry name" value="Transmembrane protein"/>
    <property type="match status" value="1"/>
</dbReference>
<dbReference type="PANTHER" id="PTHR31149">
    <property type="entry name" value="EXPRESSED PROTEIN"/>
    <property type="match status" value="1"/>
</dbReference>
<feature type="domain" description="DUF7046" evidence="1">
    <location>
        <begin position="492"/>
        <end position="589"/>
    </location>
</feature>
<dbReference type="OrthoDB" id="1890867at2759"/>
<dbReference type="Gene3D" id="2.60.40.2700">
    <property type="match status" value="1"/>
</dbReference>
<dbReference type="EMBL" id="JAGGNH010000005">
    <property type="protein sequence ID" value="KAJ0970797.1"/>
    <property type="molecule type" value="Genomic_DNA"/>
</dbReference>
<dbReference type="InterPro" id="IPR056284">
    <property type="entry name" value="AIR9-like_A9"/>
</dbReference>
<keyword evidence="4" id="KW-1185">Reference proteome</keyword>
<gene>
    <name evidence="3" type="ORF">J5N97_018756</name>
</gene>
<sequence>MSQLSPMKDPFVSWGTCTEGPFQSSVLTRPLRGILALRSDYPKIGIMHESFDAQSHVTPAGASDSLVRHQLQGVSASQNDRVDDISKRFMDEELTELYSRYQSQEEEIRLLRKGIADACAKEIQSLKEKHILERKLSDLRMALGEKQKDAVSDALNQLNQRKSYIETNLMLDNEIKVAEEDAYAFTSSLLNLLSEYNIRPPGLDSSTIVNNVKHLYLDMHRKLRSAHAGFDNTNNLIGRQAGGIASNIHQAPNSTKDQPSFAYMDSNMNDFHRYDTLNEMRLESSGYQRAIQDPDVAPIKEVNFPPSPDLQYRFGNDKLRDVGGTNTSDYVDGIGEARTRKASIDAQFHMPTMHERHASSLSEGEFHLPGIEGFQIFGEAKPGCTLQACGYPINGTSLCVFQWVRHLENGTRQSIEGATVPDYVVTVDDVDTLLAVDCIPMDDSGHQGELVSLFANNQNKITCDPEMQKEIDTLASAGRAIFSVLLLKDSSEDWEQTNLILKRSGYQIKVNNTDTIIVEEKYSPDLCIKVPYGLSTQFVLMCSDGTSLPLSTNGTSQSSSTDSVRLRDMIVLTMRTFQSKALDSKRKGKA</sequence>
<proteinExistence type="predicted"/>
<evidence type="ECO:0000313" key="3">
    <source>
        <dbReference type="EMBL" id="KAJ0970797.1"/>
    </source>
</evidence>
<evidence type="ECO:0000259" key="1">
    <source>
        <dbReference type="Pfam" id="PF23080"/>
    </source>
</evidence>
<dbReference type="AlphaFoldDB" id="A0A9D5CDP9"/>
<evidence type="ECO:0000259" key="2">
    <source>
        <dbReference type="Pfam" id="PF23197"/>
    </source>
</evidence>
<dbReference type="GO" id="GO:0005886">
    <property type="term" value="C:plasma membrane"/>
    <property type="evidence" value="ECO:0007669"/>
    <property type="project" value="TreeGrafter"/>
</dbReference>
<evidence type="ECO:0000313" key="4">
    <source>
        <dbReference type="Proteomes" id="UP001085076"/>
    </source>
</evidence>
<dbReference type="Pfam" id="PF23080">
    <property type="entry name" value="DUF7046"/>
    <property type="match status" value="1"/>
</dbReference>
<reference evidence="3" key="2">
    <citation type="journal article" date="2022" name="Hortic Res">
        <title>The genome of Dioscorea zingiberensis sheds light on the biosynthesis, origin and evolution of the medicinally important diosgenin saponins.</title>
        <authorList>
            <person name="Li Y."/>
            <person name="Tan C."/>
            <person name="Li Z."/>
            <person name="Guo J."/>
            <person name="Li S."/>
            <person name="Chen X."/>
            <person name="Wang C."/>
            <person name="Dai X."/>
            <person name="Yang H."/>
            <person name="Song W."/>
            <person name="Hou L."/>
            <person name="Xu J."/>
            <person name="Tong Z."/>
            <person name="Xu A."/>
            <person name="Yuan X."/>
            <person name="Wang W."/>
            <person name="Yang Q."/>
            <person name="Chen L."/>
            <person name="Sun Z."/>
            <person name="Wang K."/>
            <person name="Pan B."/>
            <person name="Chen J."/>
            <person name="Bao Y."/>
            <person name="Liu F."/>
            <person name="Qi X."/>
            <person name="Gang D.R."/>
            <person name="Wen J."/>
            <person name="Li J."/>
        </authorList>
    </citation>
    <scope>NUCLEOTIDE SEQUENCE</scope>
    <source>
        <strain evidence="3">Dzin_1.0</strain>
    </source>
</reference>